<evidence type="ECO:0000256" key="3">
    <source>
        <dbReference type="HAMAP-Rule" id="MF_00099"/>
    </source>
</evidence>
<dbReference type="Proteomes" id="UP000076404">
    <property type="component" value="Chromosome"/>
</dbReference>
<comment type="catalytic activity">
    <reaction evidence="2 3">
        <text>[protein]-L-glutamate 5-O-methyl ester + H2O = L-glutamyl-[protein] + methanol + H(+)</text>
        <dbReference type="Rhea" id="RHEA:23236"/>
        <dbReference type="Rhea" id="RHEA-COMP:10208"/>
        <dbReference type="Rhea" id="RHEA-COMP:10311"/>
        <dbReference type="ChEBI" id="CHEBI:15377"/>
        <dbReference type="ChEBI" id="CHEBI:15378"/>
        <dbReference type="ChEBI" id="CHEBI:17790"/>
        <dbReference type="ChEBI" id="CHEBI:29973"/>
        <dbReference type="ChEBI" id="CHEBI:82795"/>
        <dbReference type="EC" id="3.1.1.61"/>
    </reaction>
</comment>
<evidence type="ECO:0000256" key="5">
    <source>
        <dbReference type="PROSITE-ProRule" id="PRU00169"/>
    </source>
</evidence>
<dbReference type="GO" id="GO:0050568">
    <property type="term" value="F:protein-glutamine glutaminase activity"/>
    <property type="evidence" value="ECO:0007669"/>
    <property type="project" value="UniProtKB-UniRule"/>
</dbReference>
<dbReference type="SUPFAM" id="SSF52738">
    <property type="entry name" value="Methylesterase CheB, C-terminal domain"/>
    <property type="match status" value="1"/>
</dbReference>
<dbReference type="GO" id="GO:0006935">
    <property type="term" value="P:chemotaxis"/>
    <property type="evidence" value="ECO:0007669"/>
    <property type="project" value="UniProtKB-UniRule"/>
</dbReference>
<evidence type="ECO:0000256" key="2">
    <source>
        <dbReference type="ARBA" id="ARBA00048267"/>
    </source>
</evidence>
<dbReference type="InterPro" id="IPR035909">
    <property type="entry name" value="CheB_C"/>
</dbReference>
<feature type="domain" description="Response regulatory" evidence="6">
    <location>
        <begin position="13"/>
        <end position="131"/>
    </location>
</feature>
<keyword evidence="9" id="KW-1185">Reference proteome</keyword>
<feature type="active site" evidence="3 4">
    <location>
        <position position="316"/>
    </location>
</feature>
<dbReference type="InterPro" id="IPR008248">
    <property type="entry name" value="CheB-like"/>
</dbReference>
<reference evidence="8 9" key="2">
    <citation type="journal article" date="2016" name="Environ. Microbiol. Rep.">
        <title>Metagenomic evidence for the presence of phototrophic Gemmatimonadetes bacteria in diverse environments.</title>
        <authorList>
            <person name="Zeng Y."/>
            <person name="Baumbach J."/>
            <person name="Barbosa E.G."/>
            <person name="Azevedo V."/>
            <person name="Zhang C."/>
            <person name="Koblizek M."/>
        </authorList>
    </citation>
    <scope>NUCLEOTIDE SEQUENCE [LARGE SCALE GENOMIC DNA]</scope>
    <source>
        <strain evidence="8 9">AP64</strain>
    </source>
</reference>
<evidence type="ECO:0000259" key="6">
    <source>
        <dbReference type="PROSITE" id="PS50110"/>
    </source>
</evidence>
<organism evidence="8 9">
    <name type="scientific">Gemmatimonas phototrophica</name>
    <dbReference type="NCBI Taxonomy" id="1379270"/>
    <lineage>
        <taxon>Bacteria</taxon>
        <taxon>Pseudomonadati</taxon>
        <taxon>Gemmatimonadota</taxon>
        <taxon>Gemmatimonadia</taxon>
        <taxon>Gemmatimonadales</taxon>
        <taxon>Gemmatimonadaceae</taxon>
        <taxon>Gemmatimonas</taxon>
    </lineage>
</organism>
<dbReference type="STRING" id="1379270.GEMMAAP_15755"/>
<evidence type="ECO:0000313" key="8">
    <source>
        <dbReference type="EMBL" id="AMW05852.1"/>
    </source>
</evidence>
<sequence>MRGLVTSSTAPIRVLIVDDSAVIRGALGRIIDAERDMTVATTAPNGRLALDALKHTKVDVVLLDVEMPEMDGITALPRILSGYPDTRVIMASSITQSGAEVTLQALALGAADYITKPAARSGSSTLAAMQAEIVAKVRAIGRAAHGRSARLGTGAASKNTAGTAGGTAYTPPSALLASKHGNAAPRVLTIASSTGGPNALAEVLSGLPSDFPLPVLITQHMPAVFTGLLAQRLERDCGRPCTEAVDGEPILANHTYVAPGGFHMIVRTEEAKPYIQLTVTEPENYCRPSADPMFRSVSSIYGASTLAVVLTGMGDDGMRGARAIHERGGRVLVQDEATSVVWGMPGAVANAGLASAILPLSAIAEAIQASCGVPV</sequence>
<dbReference type="KEGG" id="gph:GEMMAAP_15755"/>
<comment type="domain">
    <text evidence="3">Contains a C-terminal catalytic domain, and an N-terminal region which modulates catalytic activity.</text>
</comment>
<dbReference type="SMART" id="SM00448">
    <property type="entry name" value="REC"/>
    <property type="match status" value="1"/>
</dbReference>
<dbReference type="OrthoDB" id="9793421at2"/>
<name>A0A143BMW0_9BACT</name>
<dbReference type="CDD" id="cd17541">
    <property type="entry name" value="REC_CheB-like"/>
    <property type="match status" value="1"/>
</dbReference>
<dbReference type="PANTHER" id="PTHR42872:SF3">
    <property type="entry name" value="PROTEIN-GLUTAMATE METHYLESTERASE_PROTEIN-GLUTAMINE GLUTAMINASE 1"/>
    <property type="match status" value="1"/>
</dbReference>
<dbReference type="PROSITE" id="PS50110">
    <property type="entry name" value="RESPONSE_REGULATORY"/>
    <property type="match status" value="1"/>
</dbReference>
<dbReference type="PANTHER" id="PTHR42872">
    <property type="entry name" value="PROTEIN-GLUTAMATE METHYLESTERASE/PROTEIN-GLUTAMINE GLUTAMINASE"/>
    <property type="match status" value="1"/>
</dbReference>
<dbReference type="InterPro" id="IPR000673">
    <property type="entry name" value="Sig_transdc_resp-reg_Me-estase"/>
</dbReference>
<evidence type="ECO:0000259" key="7">
    <source>
        <dbReference type="PROSITE" id="PS50122"/>
    </source>
</evidence>
<dbReference type="PROSITE" id="PS50122">
    <property type="entry name" value="CHEB"/>
    <property type="match status" value="1"/>
</dbReference>
<feature type="domain" description="CheB-type methylesterase" evidence="7">
    <location>
        <begin position="181"/>
        <end position="374"/>
    </location>
</feature>
<dbReference type="Gene3D" id="3.40.50.2300">
    <property type="match status" value="1"/>
</dbReference>
<dbReference type="AlphaFoldDB" id="A0A143BMW0"/>
<dbReference type="Gene3D" id="3.40.50.180">
    <property type="entry name" value="Methylesterase CheB, C-terminal domain"/>
    <property type="match status" value="1"/>
</dbReference>
<accession>A0A143BMW0</accession>
<dbReference type="eggNOG" id="COG2201">
    <property type="taxonomic scope" value="Bacteria"/>
</dbReference>
<comment type="function">
    <text evidence="3">Involved in chemotaxis. Part of a chemotaxis signal transduction system that modulates chemotaxis in response to various stimuli. Catalyzes the demethylation of specific methylglutamate residues introduced into the chemoreceptors (methyl-accepting chemotaxis proteins or MCP) by CheR. Also mediates the irreversible deamidation of specific glutamine residues to glutamic acid.</text>
</comment>
<dbReference type="EMBL" id="CP011454">
    <property type="protein sequence ID" value="AMW05852.1"/>
    <property type="molecule type" value="Genomic_DNA"/>
</dbReference>
<dbReference type="GO" id="GO:0005737">
    <property type="term" value="C:cytoplasm"/>
    <property type="evidence" value="ECO:0007669"/>
    <property type="project" value="UniProtKB-SubCell"/>
</dbReference>
<feature type="modified residue" description="4-aspartylphosphate" evidence="3 5">
    <location>
        <position position="64"/>
    </location>
</feature>
<reference evidence="8 9" key="1">
    <citation type="journal article" date="2014" name="Proc. Natl. Acad. Sci. U.S.A.">
        <title>Functional type 2 photosynthetic reaction centers found in the rare bacterial phylum Gemmatimonadetes.</title>
        <authorList>
            <person name="Zeng Y."/>
            <person name="Feng F."/>
            <person name="Medova H."/>
            <person name="Dean J."/>
            <person name="Koblizek M."/>
        </authorList>
    </citation>
    <scope>NUCLEOTIDE SEQUENCE [LARGE SCALE GENOMIC DNA]</scope>
    <source>
        <strain evidence="8 9">AP64</strain>
    </source>
</reference>
<evidence type="ECO:0000256" key="4">
    <source>
        <dbReference type="PROSITE-ProRule" id="PRU00050"/>
    </source>
</evidence>
<comment type="similarity">
    <text evidence="3">Belongs to the CheB family.</text>
</comment>
<feature type="active site" evidence="3 4">
    <location>
        <position position="193"/>
    </location>
</feature>
<comment type="subcellular location">
    <subcellularLocation>
        <location evidence="3">Cytoplasm</location>
    </subcellularLocation>
</comment>
<proteinExistence type="inferred from homology"/>
<feature type="active site" evidence="3 4">
    <location>
        <position position="220"/>
    </location>
</feature>
<dbReference type="InterPro" id="IPR011006">
    <property type="entry name" value="CheY-like_superfamily"/>
</dbReference>
<dbReference type="SUPFAM" id="SSF52172">
    <property type="entry name" value="CheY-like"/>
    <property type="match status" value="1"/>
</dbReference>
<dbReference type="InterPro" id="IPR001789">
    <property type="entry name" value="Sig_transdc_resp-reg_receiver"/>
</dbReference>
<dbReference type="Pfam" id="PF01339">
    <property type="entry name" value="CheB_methylest"/>
    <property type="match status" value="1"/>
</dbReference>
<dbReference type="HAMAP" id="MF_00099">
    <property type="entry name" value="CheB_chemtxs"/>
    <property type="match status" value="1"/>
</dbReference>
<dbReference type="GO" id="GO:0008984">
    <property type="term" value="F:protein-glutamate methylesterase activity"/>
    <property type="evidence" value="ECO:0007669"/>
    <property type="project" value="UniProtKB-UniRule"/>
</dbReference>
<protein>
    <recommendedName>
        <fullName evidence="3">Protein-glutamate methylesterase/protein-glutamine glutaminase</fullName>
        <ecNumber evidence="3">3.1.1.61</ecNumber>
        <ecNumber evidence="3">3.5.1.44</ecNumber>
    </recommendedName>
</protein>
<gene>
    <name evidence="3" type="primary">cheB</name>
    <name evidence="8" type="ORF">GEMMAAP_15755</name>
</gene>
<comment type="catalytic activity">
    <reaction evidence="3">
        <text>L-glutaminyl-[protein] + H2O = L-glutamyl-[protein] + NH4(+)</text>
        <dbReference type="Rhea" id="RHEA:16441"/>
        <dbReference type="Rhea" id="RHEA-COMP:10207"/>
        <dbReference type="Rhea" id="RHEA-COMP:10208"/>
        <dbReference type="ChEBI" id="CHEBI:15377"/>
        <dbReference type="ChEBI" id="CHEBI:28938"/>
        <dbReference type="ChEBI" id="CHEBI:29973"/>
        <dbReference type="ChEBI" id="CHEBI:30011"/>
        <dbReference type="EC" id="3.5.1.44"/>
    </reaction>
</comment>
<dbReference type="EC" id="3.5.1.44" evidence="3"/>
<dbReference type="NCBIfam" id="NF001965">
    <property type="entry name" value="PRK00742.1"/>
    <property type="match status" value="1"/>
</dbReference>
<evidence type="ECO:0000256" key="1">
    <source>
        <dbReference type="ARBA" id="ARBA00022801"/>
    </source>
</evidence>
<keyword evidence="3 4" id="KW-0145">Chemotaxis</keyword>
<dbReference type="PIRSF" id="PIRSF000876">
    <property type="entry name" value="RR_chemtxs_CheB"/>
    <property type="match status" value="1"/>
</dbReference>
<keyword evidence="3 5" id="KW-0597">Phosphoprotein</keyword>
<keyword evidence="3" id="KW-0963">Cytoplasm</keyword>
<dbReference type="CDD" id="cd16432">
    <property type="entry name" value="CheB_Rec"/>
    <property type="match status" value="1"/>
</dbReference>
<evidence type="ECO:0000313" key="9">
    <source>
        <dbReference type="Proteomes" id="UP000076404"/>
    </source>
</evidence>
<dbReference type="EC" id="3.1.1.61" evidence="3"/>
<keyword evidence="1 3" id="KW-0378">Hydrolase</keyword>
<comment type="PTM">
    <text evidence="3">Phosphorylated by CheA. Phosphorylation of the N-terminal regulatory domain activates the methylesterase activity.</text>
</comment>
<dbReference type="Pfam" id="PF00072">
    <property type="entry name" value="Response_reg"/>
    <property type="match status" value="1"/>
</dbReference>
<dbReference type="GO" id="GO:0000156">
    <property type="term" value="F:phosphorelay response regulator activity"/>
    <property type="evidence" value="ECO:0007669"/>
    <property type="project" value="InterPro"/>
</dbReference>